<evidence type="ECO:0000313" key="3">
    <source>
        <dbReference type="EMBL" id="GEL20305.1"/>
    </source>
</evidence>
<protein>
    <recommendedName>
        <fullName evidence="5">Tryptophan-associated transmembrane protein</fullName>
    </recommendedName>
</protein>
<dbReference type="AlphaFoldDB" id="A0A511D698"/>
<proteinExistence type="predicted"/>
<name>A0A511D698_9PSEU</name>
<dbReference type="Proteomes" id="UP000321328">
    <property type="component" value="Unassembled WGS sequence"/>
</dbReference>
<keyword evidence="2" id="KW-0812">Transmembrane</keyword>
<keyword evidence="4" id="KW-1185">Reference proteome</keyword>
<evidence type="ECO:0008006" key="5">
    <source>
        <dbReference type="Google" id="ProtNLM"/>
    </source>
</evidence>
<evidence type="ECO:0000256" key="2">
    <source>
        <dbReference type="SAM" id="Phobius"/>
    </source>
</evidence>
<feature type="transmembrane region" description="Helical" evidence="2">
    <location>
        <begin position="144"/>
        <end position="165"/>
    </location>
</feature>
<reference evidence="3 4" key="1">
    <citation type="submission" date="2019-07" db="EMBL/GenBank/DDBJ databases">
        <title>Whole genome shotgun sequence of Pseudonocardia asaccharolytica NBRC 16224.</title>
        <authorList>
            <person name="Hosoyama A."/>
            <person name="Uohara A."/>
            <person name="Ohji S."/>
            <person name="Ichikawa N."/>
        </authorList>
    </citation>
    <scope>NUCLEOTIDE SEQUENCE [LARGE SCALE GENOMIC DNA]</scope>
    <source>
        <strain evidence="3 4">NBRC 16224</strain>
    </source>
</reference>
<evidence type="ECO:0000313" key="4">
    <source>
        <dbReference type="Proteomes" id="UP000321328"/>
    </source>
</evidence>
<feature type="region of interest" description="Disordered" evidence="1">
    <location>
        <begin position="178"/>
        <end position="231"/>
    </location>
</feature>
<feature type="transmembrane region" description="Helical" evidence="2">
    <location>
        <begin position="89"/>
        <end position="112"/>
    </location>
</feature>
<keyword evidence="2" id="KW-1133">Transmembrane helix</keyword>
<sequence>MSAPGSTTATARGRRLLIALCAVLAGGALALWGSGQLTWFTGVVSTPARGDVAVSATGAQVQPALTGVALLAVAAVAASVAVSGVARRVLGLIVALAGLAAGGAALATVMAAPSTDRLAALSGVTVGAGGSVTQPPAEVTHTTAAPWLALLGAVLVLVAGVVLIVRAGRLPRLGSRYSAPGARRPVVDPERAAWQELDAGRDPTVDPGDGIGAGGPAGRAGPDDEPPTRAV</sequence>
<gene>
    <name evidence="3" type="ORF">PA7_41420</name>
</gene>
<feature type="compositionally biased region" description="Gly residues" evidence="1">
    <location>
        <begin position="209"/>
        <end position="218"/>
    </location>
</feature>
<dbReference type="EMBL" id="BJVI01000065">
    <property type="protein sequence ID" value="GEL20305.1"/>
    <property type="molecule type" value="Genomic_DNA"/>
</dbReference>
<dbReference type="STRING" id="1123024.GCA_000423625_01445"/>
<evidence type="ECO:0000256" key="1">
    <source>
        <dbReference type="SAM" id="MobiDB-lite"/>
    </source>
</evidence>
<dbReference type="RefSeq" id="WP_051232484.1">
    <property type="nucleotide sequence ID" value="NZ_AUII01000004.1"/>
</dbReference>
<dbReference type="InterPro" id="IPR019051">
    <property type="entry name" value="Trp_biosyn_TM_oprn/chp"/>
</dbReference>
<keyword evidence="2" id="KW-0472">Membrane</keyword>
<accession>A0A511D698</accession>
<organism evidence="3 4">
    <name type="scientific">Pseudonocardia asaccharolytica DSM 44247 = NBRC 16224</name>
    <dbReference type="NCBI Taxonomy" id="1123024"/>
    <lineage>
        <taxon>Bacteria</taxon>
        <taxon>Bacillati</taxon>
        <taxon>Actinomycetota</taxon>
        <taxon>Actinomycetes</taxon>
        <taxon>Pseudonocardiales</taxon>
        <taxon>Pseudonocardiaceae</taxon>
        <taxon>Pseudonocardia</taxon>
    </lineage>
</organism>
<dbReference type="Pfam" id="PF09534">
    <property type="entry name" value="Trp_oprn_chp"/>
    <property type="match status" value="1"/>
</dbReference>
<dbReference type="OrthoDB" id="3697582at2"/>
<feature type="transmembrane region" description="Helical" evidence="2">
    <location>
        <begin position="64"/>
        <end position="82"/>
    </location>
</feature>
<comment type="caution">
    <text evidence="3">The sequence shown here is derived from an EMBL/GenBank/DDBJ whole genome shotgun (WGS) entry which is preliminary data.</text>
</comment>
<feature type="compositionally biased region" description="Basic and acidic residues" evidence="1">
    <location>
        <begin position="185"/>
        <end position="204"/>
    </location>
</feature>